<gene>
    <name evidence="3" type="ORF">MDUV_12110</name>
</gene>
<dbReference type="AlphaFoldDB" id="A0A7I7JYT1"/>
<evidence type="ECO:0000256" key="1">
    <source>
        <dbReference type="SAM" id="MobiDB-lite"/>
    </source>
</evidence>
<evidence type="ECO:0008006" key="5">
    <source>
        <dbReference type="Google" id="ProtNLM"/>
    </source>
</evidence>
<feature type="compositionally biased region" description="Pro residues" evidence="1">
    <location>
        <begin position="112"/>
        <end position="132"/>
    </location>
</feature>
<keyword evidence="4" id="KW-1185">Reference proteome</keyword>
<name>A0A7I7JYT1_9MYCO</name>
<reference evidence="3 4" key="1">
    <citation type="journal article" date="2019" name="Emerg. Microbes Infect.">
        <title>Comprehensive subspecies identification of 175 nontuberculous mycobacteria species based on 7547 genomic profiles.</title>
        <authorList>
            <person name="Matsumoto Y."/>
            <person name="Kinjo T."/>
            <person name="Motooka D."/>
            <person name="Nabeya D."/>
            <person name="Jung N."/>
            <person name="Uechi K."/>
            <person name="Horii T."/>
            <person name="Iida T."/>
            <person name="Fujita J."/>
            <person name="Nakamura S."/>
        </authorList>
    </citation>
    <scope>NUCLEOTIDE SEQUENCE [LARGE SCALE GENOMIC DNA]</scope>
    <source>
        <strain evidence="3 4">JCM 6396</strain>
    </source>
</reference>
<evidence type="ECO:0000313" key="3">
    <source>
        <dbReference type="EMBL" id="BBX16351.1"/>
    </source>
</evidence>
<dbReference type="EMBL" id="AP022563">
    <property type="protein sequence ID" value="BBX16351.1"/>
    <property type="molecule type" value="Genomic_DNA"/>
</dbReference>
<feature type="region of interest" description="Disordered" evidence="1">
    <location>
        <begin position="26"/>
        <end position="71"/>
    </location>
</feature>
<keyword evidence="2" id="KW-0732">Signal</keyword>
<protein>
    <recommendedName>
        <fullName evidence="5">Dopamine receptor D4</fullName>
    </recommendedName>
</protein>
<evidence type="ECO:0000313" key="4">
    <source>
        <dbReference type="Proteomes" id="UP000467006"/>
    </source>
</evidence>
<dbReference type="RefSeq" id="WP_163722429.1">
    <property type="nucleotide sequence ID" value="NZ_AP022563.1"/>
</dbReference>
<accession>A0A7I7JYT1</accession>
<feature type="compositionally biased region" description="Polar residues" evidence="1">
    <location>
        <begin position="62"/>
        <end position="71"/>
    </location>
</feature>
<dbReference type="KEGG" id="mdu:MDUV_12110"/>
<feature type="chain" id="PRO_5029726597" description="Dopamine receptor D4" evidence="2">
    <location>
        <begin position="30"/>
        <end position="132"/>
    </location>
</feature>
<proteinExistence type="predicted"/>
<feature type="signal peptide" evidence="2">
    <location>
        <begin position="1"/>
        <end position="29"/>
    </location>
</feature>
<feature type="region of interest" description="Disordered" evidence="1">
    <location>
        <begin position="99"/>
        <end position="132"/>
    </location>
</feature>
<organism evidence="3 4">
    <name type="scientific">Mycolicibacterium duvalii</name>
    <dbReference type="NCBI Taxonomy" id="39688"/>
    <lineage>
        <taxon>Bacteria</taxon>
        <taxon>Bacillati</taxon>
        <taxon>Actinomycetota</taxon>
        <taxon>Actinomycetes</taxon>
        <taxon>Mycobacteriales</taxon>
        <taxon>Mycobacteriaceae</taxon>
        <taxon>Mycolicibacterium</taxon>
    </lineage>
</organism>
<evidence type="ECO:0000256" key="2">
    <source>
        <dbReference type="SAM" id="SignalP"/>
    </source>
</evidence>
<sequence>MVRRGAVTVGVVGAAMWAGMLTGAASANAEPVPPPGQPVVTSSAQPAAEGVPHLASPDNLPPGTTTTPVTQSRLGYLRDLWHAMRTQEVSGSDALLLLTQRPLSSGPQAAQPAPPPPPALPAPAPALPAPAP</sequence>
<dbReference type="Proteomes" id="UP000467006">
    <property type="component" value="Chromosome"/>
</dbReference>